<name>A0A066RU36_9GAMM</name>
<feature type="region of interest" description="Disordered" evidence="1">
    <location>
        <begin position="161"/>
        <end position="182"/>
    </location>
</feature>
<evidence type="ECO:0000313" key="2">
    <source>
        <dbReference type="EMBL" id="KDM90903.1"/>
    </source>
</evidence>
<protein>
    <submittedName>
        <fullName evidence="2">Uncharacterized protein</fullName>
    </submittedName>
</protein>
<dbReference type="Proteomes" id="UP000027192">
    <property type="component" value="Unassembled WGS sequence"/>
</dbReference>
<comment type="caution">
    <text evidence="2">The sequence shown here is derived from an EMBL/GenBank/DDBJ whole genome shotgun (WGS) entry which is preliminary data.</text>
</comment>
<evidence type="ECO:0000313" key="3">
    <source>
        <dbReference type="Proteomes" id="UP000027192"/>
    </source>
</evidence>
<gene>
    <name evidence="2" type="ORF">EA58_14180</name>
</gene>
<reference evidence="2 3" key="1">
    <citation type="submission" date="2014-04" db="EMBL/GenBank/DDBJ databases">
        <title>Draft genome sequence of Photobacterium halotolerans S2753: a solonamide, ngercheumicin and holomycin producer.</title>
        <authorList>
            <person name="Machado H.R."/>
            <person name="Gram L."/>
        </authorList>
    </citation>
    <scope>NUCLEOTIDE SEQUENCE [LARGE SCALE GENOMIC DNA]</scope>
    <source>
        <strain evidence="2 3">S2753</strain>
    </source>
</reference>
<sequence>MIGISLVFSSGAAVAGSDSADPVDPLACTEEEILAVMSEYEASLGSIDKYHVPRFEKFREVRMAHRAQDPETREQNLCDVIANTEFKIPDIDLSMLEAGWSSLKALMAGNTNGVDWSTVMSEAYKAGMKKAKKWWLENNCKLAQNFSQSVNESIDEAHEEAKDTAKGEIENTEEAKQLGASDLDKPLYRQVAEKQTEDQLEDYAGYAKWYDEDQWGEGNRQDAMDNIVDKVLGDQRGNALDKHVDDVGSERLGSILDKVEPKY</sequence>
<dbReference type="RefSeq" id="WP_036753802.1">
    <property type="nucleotide sequence ID" value="NZ_JAGSGC010000004.1"/>
</dbReference>
<dbReference type="EMBL" id="JMIB01000027">
    <property type="protein sequence ID" value="KDM90903.1"/>
    <property type="molecule type" value="Genomic_DNA"/>
</dbReference>
<evidence type="ECO:0000256" key="1">
    <source>
        <dbReference type="SAM" id="MobiDB-lite"/>
    </source>
</evidence>
<proteinExistence type="predicted"/>
<organism evidence="2 3">
    <name type="scientific">Photobacterium galatheae</name>
    <dbReference type="NCBI Taxonomy" id="1654360"/>
    <lineage>
        <taxon>Bacteria</taxon>
        <taxon>Pseudomonadati</taxon>
        <taxon>Pseudomonadota</taxon>
        <taxon>Gammaproteobacteria</taxon>
        <taxon>Vibrionales</taxon>
        <taxon>Vibrionaceae</taxon>
        <taxon>Photobacterium</taxon>
    </lineage>
</organism>
<keyword evidence="3" id="KW-1185">Reference proteome</keyword>
<accession>A0A066RU36</accession>
<dbReference type="AlphaFoldDB" id="A0A066RU36"/>